<name>A0A2S4UNA2_9BASI</name>
<proteinExistence type="predicted"/>
<reference evidence="3" key="2">
    <citation type="journal article" date="2018" name="BMC Genomics">
        <title>Genomic insights into host adaptation between the wheat stripe rust pathogen (Puccinia striiformis f. sp. tritici) and the barley stripe rust pathogen (Puccinia striiformis f. sp. hordei).</title>
        <authorList>
            <person name="Xia C."/>
            <person name="Wang M."/>
            <person name="Yin C."/>
            <person name="Cornejo O.E."/>
            <person name="Hulbert S.H."/>
            <person name="Chen X."/>
        </authorList>
    </citation>
    <scope>NUCLEOTIDE SEQUENCE [LARGE SCALE GENOMIC DNA]</scope>
    <source>
        <strain evidence="3">93TX-2</strain>
    </source>
</reference>
<keyword evidence="3" id="KW-1185">Reference proteome</keyword>
<feature type="region of interest" description="Disordered" evidence="1">
    <location>
        <begin position="78"/>
        <end position="102"/>
    </location>
</feature>
<sequence>MVHLQVPWVKTNTDKPDLCIYPIKVTEFTKQFGGLGYPPLQDPSLISKDGEDLEIPTDHQVFFANSGAEANEGALKYEKIEDPSGHKHKSVSRPATYQNKHN</sequence>
<evidence type="ECO:0000313" key="3">
    <source>
        <dbReference type="Proteomes" id="UP000238274"/>
    </source>
</evidence>
<dbReference type="OrthoDB" id="10260828at2759"/>
<feature type="compositionally biased region" description="Polar residues" evidence="1">
    <location>
        <begin position="93"/>
        <end position="102"/>
    </location>
</feature>
<dbReference type="VEuPathDB" id="FungiDB:PSHT_13973"/>
<evidence type="ECO:0000313" key="2">
    <source>
        <dbReference type="EMBL" id="POV98584.1"/>
    </source>
</evidence>
<dbReference type="EMBL" id="PKSM01000295">
    <property type="protein sequence ID" value="POV98584.1"/>
    <property type="molecule type" value="Genomic_DNA"/>
</dbReference>
<evidence type="ECO:0000256" key="1">
    <source>
        <dbReference type="SAM" id="MobiDB-lite"/>
    </source>
</evidence>
<comment type="caution">
    <text evidence="2">The sequence shown here is derived from an EMBL/GenBank/DDBJ whole genome shotgun (WGS) entry which is preliminary data.</text>
</comment>
<accession>A0A2S4UNA2</accession>
<gene>
    <name evidence="2" type="ORF">PSHT_13973</name>
</gene>
<organism evidence="2 3">
    <name type="scientific">Puccinia striiformis</name>
    <dbReference type="NCBI Taxonomy" id="27350"/>
    <lineage>
        <taxon>Eukaryota</taxon>
        <taxon>Fungi</taxon>
        <taxon>Dikarya</taxon>
        <taxon>Basidiomycota</taxon>
        <taxon>Pucciniomycotina</taxon>
        <taxon>Pucciniomycetes</taxon>
        <taxon>Pucciniales</taxon>
        <taxon>Pucciniaceae</taxon>
        <taxon>Puccinia</taxon>
    </lineage>
</organism>
<dbReference type="Proteomes" id="UP000238274">
    <property type="component" value="Unassembled WGS sequence"/>
</dbReference>
<reference evidence="2 3" key="1">
    <citation type="submission" date="2017-12" db="EMBL/GenBank/DDBJ databases">
        <title>Gene loss provides genomic basis for host adaptation in cereal stripe rust fungi.</title>
        <authorList>
            <person name="Xia C."/>
        </authorList>
    </citation>
    <scope>NUCLEOTIDE SEQUENCE [LARGE SCALE GENOMIC DNA]</scope>
    <source>
        <strain evidence="2 3">93TX-2</strain>
    </source>
</reference>
<dbReference type="AlphaFoldDB" id="A0A2S4UNA2"/>
<reference evidence="3" key="3">
    <citation type="journal article" date="2018" name="Mol. Plant Microbe Interact.">
        <title>Genome sequence resources for the wheat stripe rust pathogen (Puccinia striiformis f. sp. tritici) and the barley stripe rust pathogen (Puccinia striiformis f. sp. hordei).</title>
        <authorList>
            <person name="Xia C."/>
            <person name="Wang M."/>
            <person name="Yin C."/>
            <person name="Cornejo O.E."/>
            <person name="Hulbert S.H."/>
            <person name="Chen X."/>
        </authorList>
    </citation>
    <scope>NUCLEOTIDE SEQUENCE [LARGE SCALE GENOMIC DNA]</scope>
    <source>
        <strain evidence="3">93TX-2</strain>
    </source>
</reference>
<protein>
    <submittedName>
        <fullName evidence="2">Uncharacterized protein</fullName>
    </submittedName>
</protein>
<dbReference type="VEuPathDB" id="FungiDB:PSTT_06135"/>